<dbReference type="GO" id="GO:0009631">
    <property type="term" value="P:cold acclimation"/>
    <property type="evidence" value="ECO:0007669"/>
    <property type="project" value="TreeGrafter"/>
</dbReference>
<dbReference type="OMA" id="HHEPESY"/>
<feature type="compositionally biased region" description="Basic and acidic residues" evidence="3">
    <location>
        <begin position="1"/>
        <end position="19"/>
    </location>
</feature>
<dbReference type="Gramene" id="VVA25745">
    <property type="protein sequence ID" value="VVA25745"/>
    <property type="gene ID" value="Prudul26B008607"/>
</dbReference>
<dbReference type="GO" id="GO:0005829">
    <property type="term" value="C:cytosol"/>
    <property type="evidence" value="ECO:0007669"/>
    <property type="project" value="TreeGrafter"/>
</dbReference>
<sequence>MAEEYNKSQDRGYEGKAGEYEEGSGARAAECGEIKDRGLFDFLGKKEAEKPQEEVIVTEFEKVKVSDHEAPHPHHHEPESYKVEQEEDKEKKHGSLLEKLHRSDSSSSSSSDEEEGEGGEKKKKKKEKKGLKEKICGDHDQKVEDTAVPVEKIYEEPTLEEKKEEEKKGFLEKIKGKLPGQQKKTEEIPASYDDQQCHDQHAEPAEPAVVGCEPKEKKGILEKIKEKIPGYHPKTEEEKEAIKEKEKEKETSSY</sequence>
<evidence type="ECO:0000313" key="5">
    <source>
        <dbReference type="Proteomes" id="UP000327085"/>
    </source>
</evidence>
<dbReference type="GO" id="GO:0016020">
    <property type="term" value="C:membrane"/>
    <property type="evidence" value="ECO:0007669"/>
    <property type="project" value="TreeGrafter"/>
</dbReference>
<evidence type="ECO:0000256" key="2">
    <source>
        <dbReference type="RuleBase" id="RU003995"/>
    </source>
</evidence>
<dbReference type="InterPro" id="IPR000167">
    <property type="entry name" value="Dehydrin"/>
</dbReference>
<evidence type="ECO:0000256" key="3">
    <source>
        <dbReference type="SAM" id="MobiDB-lite"/>
    </source>
</evidence>
<organism evidence="4 5">
    <name type="scientific">Prunus dulcis</name>
    <name type="common">Almond</name>
    <name type="synonym">Amygdalus dulcis</name>
    <dbReference type="NCBI Taxonomy" id="3755"/>
    <lineage>
        <taxon>Eukaryota</taxon>
        <taxon>Viridiplantae</taxon>
        <taxon>Streptophyta</taxon>
        <taxon>Embryophyta</taxon>
        <taxon>Tracheophyta</taxon>
        <taxon>Spermatophyta</taxon>
        <taxon>Magnoliopsida</taxon>
        <taxon>eudicotyledons</taxon>
        <taxon>Gunneridae</taxon>
        <taxon>Pentapetalae</taxon>
        <taxon>rosids</taxon>
        <taxon>fabids</taxon>
        <taxon>Rosales</taxon>
        <taxon>Rosaceae</taxon>
        <taxon>Amygdaloideae</taxon>
        <taxon>Amygdaleae</taxon>
        <taxon>Prunus</taxon>
    </lineage>
</organism>
<dbReference type="GO" id="GO:0009737">
    <property type="term" value="P:response to abscisic acid"/>
    <property type="evidence" value="ECO:0007669"/>
    <property type="project" value="TreeGrafter"/>
</dbReference>
<feature type="compositionally biased region" description="Basic and acidic residues" evidence="3">
    <location>
        <begin position="45"/>
        <end position="104"/>
    </location>
</feature>
<protein>
    <submittedName>
        <fullName evidence="4">PREDICTED: dehydrin</fullName>
    </submittedName>
</protein>
<dbReference type="AlphaFoldDB" id="A0A5E4FCR2"/>
<feature type="region of interest" description="Disordered" evidence="3">
    <location>
        <begin position="1"/>
        <end position="33"/>
    </location>
</feature>
<dbReference type="FunCoup" id="A0A5E4FCR2">
    <property type="interactions" value="237"/>
</dbReference>
<comment type="similarity">
    <text evidence="1 2">Belongs to the plant dehydrin family.</text>
</comment>
<proteinExistence type="inferred from homology"/>
<dbReference type="PROSITE" id="PS00315">
    <property type="entry name" value="DEHYDRIN_1"/>
    <property type="match status" value="1"/>
</dbReference>
<dbReference type="PROSITE" id="PS00823">
    <property type="entry name" value="DEHYDRIN_2"/>
    <property type="match status" value="1"/>
</dbReference>
<feature type="compositionally biased region" description="Basic and acidic residues" evidence="3">
    <location>
        <begin position="195"/>
        <end position="204"/>
    </location>
</feature>
<gene>
    <name evidence="4" type="ORF">ALMOND_2B008607</name>
</gene>
<dbReference type="GO" id="GO:0009414">
    <property type="term" value="P:response to water deprivation"/>
    <property type="evidence" value="ECO:0007669"/>
    <property type="project" value="UniProtKB-ARBA"/>
</dbReference>
<feature type="compositionally biased region" description="Basic and acidic residues" evidence="3">
    <location>
        <begin position="213"/>
        <end position="254"/>
    </location>
</feature>
<dbReference type="EMBL" id="CABIKO010000098">
    <property type="protein sequence ID" value="VVA25745.1"/>
    <property type="molecule type" value="Genomic_DNA"/>
</dbReference>
<dbReference type="PANTHER" id="PTHR33346:SF2">
    <property type="entry name" value="DEHYDRIN ERD14"/>
    <property type="match status" value="1"/>
</dbReference>
<evidence type="ECO:0000256" key="1">
    <source>
        <dbReference type="ARBA" id="ARBA00008403"/>
    </source>
</evidence>
<reference evidence="5" key="1">
    <citation type="journal article" date="2020" name="Plant J.">
        <title>Transposons played a major role in the diversification between the closely related almond and peach genomes: results from the almond genome sequence.</title>
        <authorList>
            <person name="Alioto T."/>
            <person name="Alexiou K.G."/>
            <person name="Bardil A."/>
            <person name="Barteri F."/>
            <person name="Castanera R."/>
            <person name="Cruz F."/>
            <person name="Dhingra A."/>
            <person name="Duval H."/>
            <person name="Fernandez I Marti A."/>
            <person name="Frias L."/>
            <person name="Galan B."/>
            <person name="Garcia J.L."/>
            <person name="Howad W."/>
            <person name="Gomez-Garrido J."/>
            <person name="Gut M."/>
            <person name="Julca I."/>
            <person name="Morata J."/>
            <person name="Puigdomenech P."/>
            <person name="Ribeca P."/>
            <person name="Rubio Cabetas M.J."/>
            <person name="Vlasova A."/>
            <person name="Wirthensohn M."/>
            <person name="Garcia-Mas J."/>
            <person name="Gabaldon T."/>
            <person name="Casacuberta J.M."/>
            <person name="Arus P."/>
        </authorList>
    </citation>
    <scope>NUCLEOTIDE SEQUENCE [LARGE SCALE GENOMIC DNA]</scope>
    <source>
        <strain evidence="5">cv. Texas</strain>
    </source>
</reference>
<accession>A0A5E4FCR2</accession>
<feature type="region of interest" description="Disordered" evidence="3">
    <location>
        <begin position="45"/>
        <end position="149"/>
    </location>
</feature>
<feature type="compositionally biased region" description="Basic and acidic residues" evidence="3">
    <location>
        <begin position="130"/>
        <end position="145"/>
    </location>
</feature>
<evidence type="ECO:0000313" key="4">
    <source>
        <dbReference type="EMBL" id="VVA25745.1"/>
    </source>
</evidence>
<dbReference type="Pfam" id="PF00257">
    <property type="entry name" value="Dehydrin"/>
    <property type="match status" value="1"/>
</dbReference>
<name>A0A5E4FCR2_PRUDU</name>
<dbReference type="InParanoid" id="A0A5E4FCR2"/>
<dbReference type="InterPro" id="IPR030513">
    <property type="entry name" value="Dehydrin_CS"/>
</dbReference>
<dbReference type="PANTHER" id="PTHR33346">
    <property type="entry name" value="DEHYDRIN XERO 2-RELATED"/>
    <property type="match status" value="1"/>
</dbReference>
<dbReference type="Proteomes" id="UP000327085">
    <property type="component" value="Chromosome 1"/>
</dbReference>
<feature type="region of interest" description="Disordered" evidence="3">
    <location>
        <begin position="194"/>
        <end position="254"/>
    </location>
</feature>